<sequence>MNTCSTVSLVTAGHSKEEDIPHDCLMHLYQRHQVKDSFYHYRTGETAGQFCCTPRQKSRQHTLLSLHKQSMSDPRGTRWRNCQQRKRKGTHASVGEKAFLFPSKRDLPVVVLLFSIQGVPLIIRCVYVYTYSKLFRKASFIIAFVKARIRQVLPVASSPTTKI</sequence>
<keyword evidence="3" id="KW-1185">Reference proteome</keyword>
<gene>
    <name evidence="2" type="ORF">CDAR_428381</name>
</gene>
<keyword evidence="1" id="KW-0812">Transmembrane</keyword>
<comment type="caution">
    <text evidence="2">The sequence shown here is derived from an EMBL/GenBank/DDBJ whole genome shotgun (WGS) entry which is preliminary data.</text>
</comment>
<dbReference type="EMBL" id="BPLQ01002765">
    <property type="protein sequence ID" value="GIX95596.1"/>
    <property type="molecule type" value="Genomic_DNA"/>
</dbReference>
<evidence type="ECO:0000313" key="2">
    <source>
        <dbReference type="EMBL" id="GIX95596.1"/>
    </source>
</evidence>
<feature type="transmembrane region" description="Helical" evidence="1">
    <location>
        <begin position="109"/>
        <end position="129"/>
    </location>
</feature>
<name>A0AAV4PEP9_9ARAC</name>
<dbReference type="AlphaFoldDB" id="A0AAV4PEP9"/>
<protein>
    <submittedName>
        <fullName evidence="2">Uncharacterized protein</fullName>
    </submittedName>
</protein>
<proteinExistence type="predicted"/>
<keyword evidence="1" id="KW-0472">Membrane</keyword>
<evidence type="ECO:0000313" key="3">
    <source>
        <dbReference type="Proteomes" id="UP001054837"/>
    </source>
</evidence>
<organism evidence="2 3">
    <name type="scientific">Caerostris darwini</name>
    <dbReference type="NCBI Taxonomy" id="1538125"/>
    <lineage>
        <taxon>Eukaryota</taxon>
        <taxon>Metazoa</taxon>
        <taxon>Ecdysozoa</taxon>
        <taxon>Arthropoda</taxon>
        <taxon>Chelicerata</taxon>
        <taxon>Arachnida</taxon>
        <taxon>Araneae</taxon>
        <taxon>Araneomorphae</taxon>
        <taxon>Entelegynae</taxon>
        <taxon>Araneoidea</taxon>
        <taxon>Araneidae</taxon>
        <taxon>Caerostris</taxon>
    </lineage>
</organism>
<keyword evidence="1" id="KW-1133">Transmembrane helix</keyword>
<accession>A0AAV4PEP9</accession>
<reference evidence="2 3" key="1">
    <citation type="submission" date="2021-06" db="EMBL/GenBank/DDBJ databases">
        <title>Caerostris darwini draft genome.</title>
        <authorList>
            <person name="Kono N."/>
            <person name="Arakawa K."/>
        </authorList>
    </citation>
    <scope>NUCLEOTIDE SEQUENCE [LARGE SCALE GENOMIC DNA]</scope>
</reference>
<dbReference type="Proteomes" id="UP001054837">
    <property type="component" value="Unassembled WGS sequence"/>
</dbReference>
<evidence type="ECO:0000256" key="1">
    <source>
        <dbReference type="SAM" id="Phobius"/>
    </source>
</evidence>